<evidence type="ECO:0000259" key="2">
    <source>
        <dbReference type="PROSITE" id="PS51704"/>
    </source>
</evidence>
<organism evidence="3 4">
    <name type="scientific">Ravibacter arvi</name>
    <dbReference type="NCBI Taxonomy" id="2051041"/>
    <lineage>
        <taxon>Bacteria</taxon>
        <taxon>Pseudomonadati</taxon>
        <taxon>Bacteroidota</taxon>
        <taxon>Cytophagia</taxon>
        <taxon>Cytophagales</taxon>
        <taxon>Spirosomataceae</taxon>
        <taxon>Ravibacter</taxon>
    </lineage>
</organism>
<gene>
    <name evidence="3" type="ORF">GCM10023091_15090</name>
</gene>
<sequence length="262" mass="28985">MMLKRILPFVLVCMTSAAFTWCNAQSKKMKNPVIAHRGAWKNTKVPQNSVASLKEAVALGCTGSEFDVRMTADGHMVVVHDASHDGVSIDSSEFSKVKALKLSNGEPISTLEEYLKAGAGQKGTKLVLEIKSSQMGKQSSLLLARKCVETVKKLKLKKKVDYIAFDYDVCKLVHELDPKANIAYLNGDINPAALQKAGINGIDYHISVMKKNPNWIAEAHQAEMTVNVWTVNKKEDMQWCIDNGVDFITTDEPEILYSLLGR</sequence>
<keyword evidence="4" id="KW-1185">Reference proteome</keyword>
<dbReference type="Proteomes" id="UP001501508">
    <property type="component" value="Unassembled WGS sequence"/>
</dbReference>
<reference evidence="4" key="1">
    <citation type="journal article" date="2019" name="Int. J. Syst. Evol. Microbiol.">
        <title>The Global Catalogue of Microorganisms (GCM) 10K type strain sequencing project: providing services to taxonomists for standard genome sequencing and annotation.</title>
        <authorList>
            <consortium name="The Broad Institute Genomics Platform"/>
            <consortium name="The Broad Institute Genome Sequencing Center for Infectious Disease"/>
            <person name="Wu L."/>
            <person name="Ma J."/>
        </authorList>
    </citation>
    <scope>NUCLEOTIDE SEQUENCE [LARGE SCALE GENOMIC DNA]</scope>
    <source>
        <strain evidence="4">JCM 31920</strain>
    </source>
</reference>
<evidence type="ECO:0000313" key="3">
    <source>
        <dbReference type="EMBL" id="GAA4436775.1"/>
    </source>
</evidence>
<protein>
    <submittedName>
        <fullName evidence="3">Glycerophosphodiester phosphodiesterase</fullName>
    </submittedName>
</protein>
<evidence type="ECO:0000313" key="4">
    <source>
        <dbReference type="Proteomes" id="UP001501508"/>
    </source>
</evidence>
<feature type="chain" id="PRO_5046650860" evidence="1">
    <location>
        <begin position="25"/>
        <end position="262"/>
    </location>
</feature>
<dbReference type="Gene3D" id="3.20.20.190">
    <property type="entry name" value="Phosphatidylinositol (PI) phosphodiesterase"/>
    <property type="match status" value="1"/>
</dbReference>
<dbReference type="PROSITE" id="PS51704">
    <property type="entry name" value="GP_PDE"/>
    <property type="match status" value="1"/>
</dbReference>
<dbReference type="SUPFAM" id="SSF51695">
    <property type="entry name" value="PLC-like phosphodiesterases"/>
    <property type="match status" value="1"/>
</dbReference>
<dbReference type="Pfam" id="PF03009">
    <property type="entry name" value="GDPD"/>
    <property type="match status" value="1"/>
</dbReference>
<dbReference type="EMBL" id="BAABEY010000016">
    <property type="protein sequence ID" value="GAA4436775.1"/>
    <property type="molecule type" value="Genomic_DNA"/>
</dbReference>
<dbReference type="InterPro" id="IPR030395">
    <property type="entry name" value="GP_PDE_dom"/>
</dbReference>
<accession>A0ABP8LU82</accession>
<dbReference type="InterPro" id="IPR017946">
    <property type="entry name" value="PLC-like_Pdiesterase_TIM-brl"/>
</dbReference>
<keyword evidence="1" id="KW-0732">Signal</keyword>
<feature type="domain" description="GP-PDE" evidence="2">
    <location>
        <begin position="31"/>
        <end position="260"/>
    </location>
</feature>
<dbReference type="PANTHER" id="PTHR46211:SF1">
    <property type="entry name" value="GLYCEROPHOSPHODIESTER PHOSPHODIESTERASE, CYTOPLASMIC"/>
    <property type="match status" value="1"/>
</dbReference>
<proteinExistence type="predicted"/>
<dbReference type="PANTHER" id="PTHR46211">
    <property type="entry name" value="GLYCEROPHOSPHORYL DIESTER PHOSPHODIESTERASE"/>
    <property type="match status" value="1"/>
</dbReference>
<name>A0ABP8LU82_9BACT</name>
<comment type="caution">
    <text evidence="3">The sequence shown here is derived from an EMBL/GenBank/DDBJ whole genome shotgun (WGS) entry which is preliminary data.</text>
</comment>
<feature type="signal peptide" evidence="1">
    <location>
        <begin position="1"/>
        <end position="24"/>
    </location>
</feature>
<evidence type="ECO:0000256" key="1">
    <source>
        <dbReference type="SAM" id="SignalP"/>
    </source>
</evidence>